<feature type="compositionally biased region" description="Polar residues" evidence="1">
    <location>
        <begin position="9"/>
        <end position="21"/>
    </location>
</feature>
<proteinExistence type="predicted"/>
<evidence type="ECO:0000256" key="1">
    <source>
        <dbReference type="SAM" id="MobiDB-lite"/>
    </source>
</evidence>
<dbReference type="Proteomes" id="UP001054945">
    <property type="component" value="Unassembled WGS sequence"/>
</dbReference>
<accession>A0AAV4X466</accession>
<protein>
    <submittedName>
        <fullName evidence="2">Uncharacterized protein</fullName>
    </submittedName>
</protein>
<gene>
    <name evidence="2" type="ORF">CEXT_731291</name>
</gene>
<organism evidence="2 3">
    <name type="scientific">Caerostris extrusa</name>
    <name type="common">Bark spider</name>
    <name type="synonym">Caerostris bankana</name>
    <dbReference type="NCBI Taxonomy" id="172846"/>
    <lineage>
        <taxon>Eukaryota</taxon>
        <taxon>Metazoa</taxon>
        <taxon>Ecdysozoa</taxon>
        <taxon>Arthropoda</taxon>
        <taxon>Chelicerata</taxon>
        <taxon>Arachnida</taxon>
        <taxon>Araneae</taxon>
        <taxon>Araneomorphae</taxon>
        <taxon>Entelegynae</taxon>
        <taxon>Araneoidea</taxon>
        <taxon>Araneidae</taxon>
        <taxon>Caerostris</taxon>
    </lineage>
</organism>
<evidence type="ECO:0000313" key="2">
    <source>
        <dbReference type="EMBL" id="GIY89992.1"/>
    </source>
</evidence>
<reference evidence="2 3" key="1">
    <citation type="submission" date="2021-06" db="EMBL/GenBank/DDBJ databases">
        <title>Caerostris extrusa draft genome.</title>
        <authorList>
            <person name="Kono N."/>
            <person name="Arakawa K."/>
        </authorList>
    </citation>
    <scope>NUCLEOTIDE SEQUENCE [LARGE SCALE GENOMIC DNA]</scope>
</reference>
<sequence length="155" mass="17871">MHSLKETISRLNNTENSSSVDFHSAADNSRGRHSEKANIMQVGQRQESQSVRLQFYWRNTNKEKLGGMNSNKRVEHSEQLSPSLRSVHFKVQNVVQYNKSSWLTTIIAVQNQNSWPAIHIPYKTKCVYFSPTHFPKQENLSPKPRARSNDAIHIP</sequence>
<comment type="caution">
    <text evidence="2">The sequence shown here is derived from an EMBL/GenBank/DDBJ whole genome shotgun (WGS) entry which is preliminary data.</text>
</comment>
<dbReference type="AlphaFoldDB" id="A0AAV4X466"/>
<name>A0AAV4X466_CAEEX</name>
<evidence type="ECO:0000313" key="3">
    <source>
        <dbReference type="Proteomes" id="UP001054945"/>
    </source>
</evidence>
<feature type="region of interest" description="Disordered" evidence="1">
    <location>
        <begin position="1"/>
        <end position="44"/>
    </location>
</feature>
<keyword evidence="3" id="KW-1185">Reference proteome</keyword>
<dbReference type="EMBL" id="BPLR01017279">
    <property type="protein sequence ID" value="GIY89992.1"/>
    <property type="molecule type" value="Genomic_DNA"/>
</dbReference>